<proteinExistence type="predicted"/>
<dbReference type="GO" id="GO:0003723">
    <property type="term" value="F:RNA binding"/>
    <property type="evidence" value="ECO:0007669"/>
    <property type="project" value="UniProtKB-UniRule"/>
</dbReference>
<evidence type="ECO:0000256" key="1">
    <source>
        <dbReference type="ARBA" id="ARBA00022737"/>
    </source>
</evidence>
<dbReference type="Pfam" id="PF00076">
    <property type="entry name" value="RRM_1"/>
    <property type="match status" value="1"/>
</dbReference>
<dbReference type="PROSITE" id="PS50102">
    <property type="entry name" value="RRM"/>
    <property type="match status" value="1"/>
</dbReference>
<dbReference type="InterPro" id="IPR012677">
    <property type="entry name" value="Nucleotide-bd_a/b_plait_sf"/>
</dbReference>
<gene>
    <name evidence="5" type="ORF">QLX08_001612</name>
</gene>
<accession>A0AAW1AEB4</accession>
<feature type="domain" description="RRM" evidence="4">
    <location>
        <begin position="1"/>
        <end position="70"/>
    </location>
</feature>
<sequence length="119" mass="13741">MTDDRLKEMFEKYGTITSHKVMIKDDGKSGIFGFVAFEDPDAAEQVVLKLNEKEAAEGKCAYMYVGLAQTKAERQQELKRKFEQLKLVRLNRYQGVNPRVKNLDDSVDDLLEQLRLLKL</sequence>
<name>A0AAW1AEB4_9HYME</name>
<keyword evidence="1" id="KW-0677">Repeat</keyword>
<dbReference type="InterPro" id="IPR000504">
    <property type="entry name" value="RRM_dom"/>
</dbReference>
<dbReference type="AlphaFoldDB" id="A0AAW1AEB4"/>
<dbReference type="EMBL" id="JAWNGG020000021">
    <property type="protein sequence ID" value="KAK9308452.1"/>
    <property type="molecule type" value="Genomic_DNA"/>
</dbReference>
<protein>
    <recommendedName>
        <fullName evidence="4">RRM domain-containing protein</fullName>
    </recommendedName>
</protein>
<evidence type="ECO:0000313" key="6">
    <source>
        <dbReference type="Proteomes" id="UP001432146"/>
    </source>
</evidence>
<dbReference type="Proteomes" id="UP001432146">
    <property type="component" value="Unassembled WGS sequence"/>
</dbReference>
<keyword evidence="2 3" id="KW-0694">RNA-binding</keyword>
<evidence type="ECO:0000256" key="3">
    <source>
        <dbReference type="PROSITE-ProRule" id="PRU00176"/>
    </source>
</evidence>
<reference evidence="5 6" key="1">
    <citation type="submission" date="2024-05" db="EMBL/GenBank/DDBJ databases">
        <title>The nuclear and mitochondrial genome assemblies of Tetragonisca angustula (Apidae: Meliponini), a tiny yet remarkable pollinator in the Neotropics.</title>
        <authorList>
            <person name="Ferrari R."/>
            <person name="Ricardo P.C."/>
            <person name="Dias F.C."/>
            <person name="Araujo N.S."/>
            <person name="Soares D.O."/>
            <person name="Zhou Q.-S."/>
            <person name="Zhu C.-D."/>
            <person name="Coutinho L."/>
            <person name="Airas M.C."/>
            <person name="Batista T.M."/>
        </authorList>
    </citation>
    <scope>NUCLEOTIDE SEQUENCE [LARGE SCALE GENOMIC DNA]</scope>
    <source>
        <strain evidence="5">ASF017062</strain>
        <tissue evidence="5">Abdomen</tissue>
    </source>
</reference>
<dbReference type="Gene3D" id="3.30.70.330">
    <property type="match status" value="1"/>
</dbReference>
<keyword evidence="6" id="KW-1185">Reference proteome</keyword>
<organism evidence="5 6">
    <name type="scientific">Tetragonisca angustula</name>
    <dbReference type="NCBI Taxonomy" id="166442"/>
    <lineage>
        <taxon>Eukaryota</taxon>
        <taxon>Metazoa</taxon>
        <taxon>Ecdysozoa</taxon>
        <taxon>Arthropoda</taxon>
        <taxon>Hexapoda</taxon>
        <taxon>Insecta</taxon>
        <taxon>Pterygota</taxon>
        <taxon>Neoptera</taxon>
        <taxon>Endopterygota</taxon>
        <taxon>Hymenoptera</taxon>
        <taxon>Apocrita</taxon>
        <taxon>Aculeata</taxon>
        <taxon>Apoidea</taxon>
        <taxon>Anthophila</taxon>
        <taxon>Apidae</taxon>
        <taxon>Tetragonisca</taxon>
    </lineage>
</organism>
<evidence type="ECO:0000313" key="5">
    <source>
        <dbReference type="EMBL" id="KAK9308452.1"/>
    </source>
</evidence>
<dbReference type="SUPFAM" id="SSF54928">
    <property type="entry name" value="RNA-binding domain, RBD"/>
    <property type="match status" value="1"/>
</dbReference>
<comment type="caution">
    <text evidence="5">The sequence shown here is derived from an EMBL/GenBank/DDBJ whole genome shotgun (WGS) entry which is preliminary data.</text>
</comment>
<evidence type="ECO:0000256" key="2">
    <source>
        <dbReference type="ARBA" id="ARBA00022884"/>
    </source>
</evidence>
<dbReference type="PANTHER" id="PTHR24012">
    <property type="entry name" value="RNA BINDING PROTEIN"/>
    <property type="match status" value="1"/>
</dbReference>
<dbReference type="InterPro" id="IPR035979">
    <property type="entry name" value="RBD_domain_sf"/>
</dbReference>
<evidence type="ECO:0000259" key="4">
    <source>
        <dbReference type="PROSITE" id="PS50102"/>
    </source>
</evidence>